<feature type="domain" description="Multidrug resistance protein MdtA-like alpha-helical hairpin" evidence="2">
    <location>
        <begin position="145"/>
        <end position="206"/>
    </location>
</feature>
<feature type="domain" description="Multidrug resistance protein MdtA-like barrel-sandwich hybrid" evidence="3">
    <location>
        <begin position="58"/>
        <end position="283"/>
    </location>
</feature>
<evidence type="ECO:0000259" key="2">
    <source>
        <dbReference type="Pfam" id="PF25876"/>
    </source>
</evidence>
<dbReference type="EMBL" id="LRRD01000003">
    <property type="protein sequence ID" value="KXW59271.1"/>
    <property type="molecule type" value="Genomic_DNA"/>
</dbReference>
<accession>A0A8F3E063</accession>
<dbReference type="GO" id="GO:0055085">
    <property type="term" value="P:transmembrane transport"/>
    <property type="evidence" value="ECO:0007669"/>
    <property type="project" value="InterPro"/>
</dbReference>
<dbReference type="InterPro" id="IPR058625">
    <property type="entry name" value="MdtA-like_BSH"/>
</dbReference>
<feature type="transmembrane region" description="Helical" evidence="1">
    <location>
        <begin position="24"/>
        <end position="42"/>
    </location>
</feature>
<evidence type="ECO:0000313" key="6">
    <source>
        <dbReference type="Proteomes" id="UP000075653"/>
    </source>
</evidence>
<reference evidence="5" key="2">
    <citation type="submission" date="2021-02" db="EMBL/GenBank/DDBJ databases">
        <title>Comparative genomics of Ferrovum myxofaciens strains, predominant extremophile bacteria forming large biofilm stalactites in acid mine ecosystems.</title>
        <authorList>
            <person name="Burkartova K."/>
            <person name="Ridl J."/>
            <person name="Pajer P."/>
            <person name="Falteisek L."/>
        </authorList>
    </citation>
    <scope>NUCLEOTIDE SEQUENCE</scope>
    <source>
        <strain evidence="5">MI1III</strain>
    </source>
</reference>
<dbReference type="Proteomes" id="UP000075653">
    <property type="component" value="Unassembled WGS sequence"/>
</dbReference>
<proteinExistence type="predicted"/>
<accession>A0A149W1B6</accession>
<dbReference type="GeneID" id="301708636"/>
<dbReference type="PATRIC" id="fig|1789004.3.peg.184"/>
<dbReference type="EMBL" id="CP071137">
    <property type="protein sequence ID" value="QWY78031.1"/>
    <property type="molecule type" value="Genomic_DNA"/>
</dbReference>
<evidence type="ECO:0000313" key="5">
    <source>
        <dbReference type="EMBL" id="QWY78031.1"/>
    </source>
</evidence>
<evidence type="ECO:0000313" key="4">
    <source>
        <dbReference type="EMBL" id="KXW59271.1"/>
    </source>
</evidence>
<dbReference type="Pfam" id="PF25917">
    <property type="entry name" value="BSH_RND"/>
    <property type="match status" value="1"/>
</dbReference>
<dbReference type="PRINTS" id="PR01490">
    <property type="entry name" value="RTXTOXIND"/>
</dbReference>
<reference evidence="4 6" key="1">
    <citation type="submission" date="2016-01" db="EMBL/GenBank/DDBJ databases">
        <title>Genome sequence of the acidophilic iron oxidising Ferrovum strain Z-31.</title>
        <authorList>
            <person name="Poehlein A."/>
            <person name="Ullrich S.R."/>
            <person name="Schloemann M."/>
            <person name="Muehling M."/>
            <person name="Daniel R."/>
        </authorList>
    </citation>
    <scope>NUCLEOTIDE SEQUENCE [LARGE SCALE GENOMIC DNA]</scope>
    <source>
        <strain evidence="4 6">Z-31</strain>
    </source>
</reference>
<dbReference type="PANTHER" id="PTHR30386:SF24">
    <property type="entry name" value="MULTIDRUG RESISTANCE EFFLUX PUMP"/>
    <property type="match status" value="1"/>
</dbReference>
<dbReference type="AlphaFoldDB" id="A0A8F3E063"/>
<name>A0A8F3E063_9PROT</name>
<protein>
    <submittedName>
        <fullName evidence="5">HlyD family secretion protein</fullName>
    </submittedName>
    <submittedName>
        <fullName evidence="4">Putative multidrug resistance protein EmrK</fullName>
    </submittedName>
</protein>
<dbReference type="Gene3D" id="2.40.30.170">
    <property type="match status" value="1"/>
</dbReference>
<dbReference type="PANTHER" id="PTHR30386">
    <property type="entry name" value="MEMBRANE FUSION SUBUNIT OF EMRAB-TOLC MULTIDRUG EFFLUX PUMP"/>
    <property type="match status" value="1"/>
</dbReference>
<dbReference type="RefSeq" id="WP_062187293.1">
    <property type="nucleotide sequence ID" value="NZ_CP053675.1"/>
</dbReference>
<dbReference type="InterPro" id="IPR050739">
    <property type="entry name" value="MFP"/>
</dbReference>
<dbReference type="Proteomes" id="UP000683551">
    <property type="component" value="Chromosome"/>
</dbReference>
<keyword evidence="6" id="KW-1185">Reference proteome</keyword>
<evidence type="ECO:0000256" key="1">
    <source>
        <dbReference type="SAM" id="Phobius"/>
    </source>
</evidence>
<dbReference type="Gene3D" id="2.40.50.100">
    <property type="match status" value="1"/>
</dbReference>
<sequence length="394" mass="42686">MIQDDVPVSSTPAVQSLPASWRRWLILGGGVVVVCAFGLWFAQRNQESTDDAFIEADIVEISPHISGYIDRVEVADNQWVKAGQLLALIDPRDYVLRVQQAEAVLAAAKARHGATSQDLSVVTTTTSAAVREARSALASALAAQQQAVAESGGSEAEAQLTHNDVQRYQALYEKQEISRQRLDQAQTADRAAQARKESARRAVEIAMARVGEARARLDEAGSGPRQVALKRDQEAGGQASVAEAEAALAQARLDLTYTRLEAPSAGKVTHKTLLLGQLVQPGSVVLSLVTGAPWVIANFKETQLHRMHRGQKVIIRVDAFPHREWHGHIDSFQDGTGSRFSLLPPENATGNYVKVVQRLPVKIVFDEPLDQLQHLSPGLSATPTVELDTGGPLF</sequence>
<dbReference type="SUPFAM" id="SSF111369">
    <property type="entry name" value="HlyD-like secretion proteins"/>
    <property type="match status" value="2"/>
</dbReference>
<organism evidence="4 6">
    <name type="scientific">Ferrovum myxofaciens</name>
    <dbReference type="NCBI Taxonomy" id="416213"/>
    <lineage>
        <taxon>Bacteria</taxon>
        <taxon>Pseudomonadati</taxon>
        <taxon>Pseudomonadota</taxon>
        <taxon>Betaproteobacteria</taxon>
        <taxon>Ferrovales</taxon>
        <taxon>Ferrovaceae</taxon>
        <taxon>Ferrovum</taxon>
    </lineage>
</organism>
<dbReference type="InterPro" id="IPR058624">
    <property type="entry name" value="MdtA-like_HH"/>
</dbReference>
<keyword evidence="1" id="KW-1133">Transmembrane helix</keyword>
<keyword evidence="1" id="KW-0472">Membrane</keyword>
<gene>
    <name evidence="4" type="primary">emrK_1</name>
    <name evidence="4" type="ORF">FEMY_01840</name>
    <name evidence="5" type="ORF">JZL65_02810</name>
</gene>
<dbReference type="Pfam" id="PF25876">
    <property type="entry name" value="HH_MFP_RND"/>
    <property type="match status" value="1"/>
</dbReference>
<evidence type="ECO:0000259" key="3">
    <source>
        <dbReference type="Pfam" id="PF25917"/>
    </source>
</evidence>
<keyword evidence="1" id="KW-0812">Transmembrane</keyword>